<protein>
    <recommendedName>
        <fullName evidence="8">Palmitoyltransferase</fullName>
        <ecNumber evidence="8">2.3.1.225</ecNumber>
    </recommendedName>
</protein>
<dbReference type="EMBL" id="LT594633">
    <property type="protein sequence ID" value="SCO93825.1"/>
    <property type="molecule type" value="Genomic_DNA"/>
</dbReference>
<evidence type="ECO:0000256" key="5">
    <source>
        <dbReference type="ARBA" id="ARBA00023136"/>
    </source>
</evidence>
<dbReference type="VEuPathDB" id="PlasmoDB:PmUG01_12042200"/>
<evidence type="ECO:0000256" key="4">
    <source>
        <dbReference type="ARBA" id="ARBA00022989"/>
    </source>
</evidence>
<keyword evidence="6 8" id="KW-0012">Acyltransferase</keyword>
<keyword evidence="3 8" id="KW-0812">Transmembrane</keyword>
<feature type="transmembrane region" description="Helical" evidence="8">
    <location>
        <begin position="587"/>
        <end position="611"/>
    </location>
</feature>
<dbReference type="GO" id="GO:0005794">
    <property type="term" value="C:Golgi apparatus"/>
    <property type="evidence" value="ECO:0007669"/>
    <property type="project" value="TreeGrafter"/>
</dbReference>
<keyword evidence="2 8" id="KW-0808">Transferase</keyword>
<evidence type="ECO:0000256" key="2">
    <source>
        <dbReference type="ARBA" id="ARBA00022679"/>
    </source>
</evidence>
<dbReference type="GeneID" id="39870411"/>
<evidence type="ECO:0000256" key="7">
    <source>
        <dbReference type="ARBA" id="ARBA00038298"/>
    </source>
</evidence>
<evidence type="ECO:0000259" key="10">
    <source>
        <dbReference type="Pfam" id="PF01529"/>
    </source>
</evidence>
<feature type="transmembrane region" description="Helical" evidence="8">
    <location>
        <begin position="313"/>
        <end position="337"/>
    </location>
</feature>
<proteinExistence type="inferred from homology"/>
<dbReference type="PROSITE" id="PS50216">
    <property type="entry name" value="DHHC"/>
    <property type="match status" value="1"/>
</dbReference>
<dbReference type="Proteomes" id="UP000219813">
    <property type="component" value="Chromosome 12"/>
</dbReference>
<dbReference type="OrthoDB" id="9909019at2759"/>
<dbReference type="Pfam" id="PF01529">
    <property type="entry name" value="DHHC"/>
    <property type="match status" value="1"/>
</dbReference>
<evidence type="ECO:0000256" key="6">
    <source>
        <dbReference type="ARBA" id="ARBA00023315"/>
    </source>
</evidence>
<sequence>MNISHPVSAERVNTKEILFELVKRRDDNIYSILERDKNLINYQDENGNSLLHWAVFLNSTYLTCYLLENSKKKEIKNTLRNEYNLYMKNEGEKKEYIKSSNGQTPIFWAVCSNNVFMIYLLKNYGCNLYENDNKGYNCLTVSVQYNSILSFLYLLHLNFTITHKDFNNCSVLDWAAYNNNVFFLRLFSIFVNDFYSTNLTEPSSILHKAIIGNAYEAVVYLTLNSLQSIYDVGTDDSKTIIEFIDENKDKVDPRIYNFLKYKKIQQMSKKNNRKRINFLYESNGTIGLYKIKKKKNLPLLHNIRDKYAQNKFLLLYPFLVLLTYLHFNLVYFFYIRVQLAKKSIFLDVFHPLLFITYYFVVSSNPGYLENTQSAFYKGKNVEACEGKALLDGAEQGDGDVVLVRCQERQARLDKNGQHNKSNHAHNKKKEKKKGHNNNEQGKNCFAQMPNFIFEYIMKNIEEEIKLYEKKNKLIEFCKNVKYGNIVDLKKDLEIKWEVCAFEISSFDINMLCPTCFLFKNIRTKHCRYCDKCIDIFDHHCVFTLNCMGIDNSRIFLSWIVSNILFSFYTLYLYIWFFINYPINYEQFIFYVNLTVIILSLLLIYFMGSVFIRSVFNILENITSNEKFKMYSSNIFFTYHLKMDKNNEPIIVRKFKNPFDQGIYFNVLHFLTKSKENLTKKKVQYIQIDESVGSGPMRAFVEKLNAKLSELQTKKKKVKEYAPLGGEARRLVAVRKEGI</sequence>
<dbReference type="GO" id="GO:0005783">
    <property type="term" value="C:endoplasmic reticulum"/>
    <property type="evidence" value="ECO:0007669"/>
    <property type="project" value="TreeGrafter"/>
</dbReference>
<feature type="domain" description="Palmitoyltransferase DHHC" evidence="10">
    <location>
        <begin position="509"/>
        <end position="628"/>
    </location>
</feature>
<dbReference type="InterPro" id="IPR039859">
    <property type="entry name" value="PFA4/ZDH16/20/ERF2-like"/>
</dbReference>
<dbReference type="Pfam" id="PF12796">
    <property type="entry name" value="Ank_2"/>
    <property type="match status" value="1"/>
</dbReference>
<keyword evidence="5 8" id="KW-0472">Membrane</keyword>
<dbReference type="SMART" id="SM00248">
    <property type="entry name" value="ANK"/>
    <property type="match status" value="5"/>
</dbReference>
<evidence type="ECO:0000256" key="8">
    <source>
        <dbReference type="RuleBase" id="RU079119"/>
    </source>
</evidence>
<keyword evidence="4 8" id="KW-1133">Transmembrane helix</keyword>
<gene>
    <name evidence="11" type="primary">DHHC5</name>
    <name evidence="11" type="ORF">PMUG01_12042200</name>
</gene>
<dbReference type="GO" id="GO:0019706">
    <property type="term" value="F:protein-cysteine S-palmitoyltransferase activity"/>
    <property type="evidence" value="ECO:0007669"/>
    <property type="project" value="UniProtKB-EC"/>
</dbReference>
<dbReference type="GO" id="GO:0006612">
    <property type="term" value="P:protein targeting to membrane"/>
    <property type="evidence" value="ECO:0007669"/>
    <property type="project" value="TreeGrafter"/>
</dbReference>
<evidence type="ECO:0000313" key="11">
    <source>
        <dbReference type="EMBL" id="SCO93825.1"/>
    </source>
</evidence>
<dbReference type="PANTHER" id="PTHR22883:SF23">
    <property type="entry name" value="PALMITOYLTRANSFERASE ZDHHC6"/>
    <property type="match status" value="1"/>
</dbReference>
<dbReference type="AlphaFoldDB" id="A0A1D3SPJ4"/>
<dbReference type="PANTHER" id="PTHR22883">
    <property type="entry name" value="ZINC FINGER DHHC DOMAIN CONTAINING PROTEIN"/>
    <property type="match status" value="1"/>
</dbReference>
<dbReference type="InterPro" id="IPR001594">
    <property type="entry name" value="Palmitoyltrfase_DHHC"/>
</dbReference>
<keyword evidence="12" id="KW-1185">Reference proteome</keyword>
<dbReference type="InterPro" id="IPR002110">
    <property type="entry name" value="Ankyrin_rpt"/>
</dbReference>
<feature type="transmembrane region" description="Helical" evidence="8">
    <location>
        <begin position="554"/>
        <end position="575"/>
    </location>
</feature>
<dbReference type="RefSeq" id="XP_028863103.1">
    <property type="nucleotide sequence ID" value="XM_029006634.1"/>
</dbReference>
<reference evidence="11 12" key="1">
    <citation type="submission" date="2016-06" db="EMBL/GenBank/DDBJ databases">
        <authorList>
            <consortium name="Pathogen Informatics"/>
        </authorList>
    </citation>
    <scope>NUCLEOTIDE SEQUENCE [LARGE SCALE GENOMIC DNA]</scope>
</reference>
<feature type="compositionally biased region" description="Basic residues" evidence="9">
    <location>
        <begin position="420"/>
        <end position="435"/>
    </location>
</feature>
<name>A0A1D3SPJ4_PLAMA</name>
<evidence type="ECO:0000256" key="9">
    <source>
        <dbReference type="SAM" id="MobiDB-lite"/>
    </source>
</evidence>
<comment type="domain">
    <text evidence="8">The DHHC domain is required for palmitoyltransferase activity.</text>
</comment>
<feature type="region of interest" description="Disordered" evidence="9">
    <location>
        <begin position="414"/>
        <end position="442"/>
    </location>
</feature>
<accession>A0A1D3SPJ4</accession>
<evidence type="ECO:0000256" key="1">
    <source>
        <dbReference type="ARBA" id="ARBA00004141"/>
    </source>
</evidence>
<feature type="transmembrane region" description="Helical" evidence="8">
    <location>
        <begin position="343"/>
        <end position="361"/>
    </location>
</feature>
<comment type="catalytic activity">
    <reaction evidence="8">
        <text>L-cysteinyl-[protein] + hexadecanoyl-CoA = S-hexadecanoyl-L-cysteinyl-[protein] + CoA</text>
        <dbReference type="Rhea" id="RHEA:36683"/>
        <dbReference type="Rhea" id="RHEA-COMP:10131"/>
        <dbReference type="Rhea" id="RHEA-COMP:11032"/>
        <dbReference type="ChEBI" id="CHEBI:29950"/>
        <dbReference type="ChEBI" id="CHEBI:57287"/>
        <dbReference type="ChEBI" id="CHEBI:57379"/>
        <dbReference type="ChEBI" id="CHEBI:74151"/>
        <dbReference type="EC" id="2.3.1.225"/>
    </reaction>
</comment>
<comment type="subcellular location">
    <subcellularLocation>
        <location evidence="1">Membrane</location>
        <topology evidence="1">Multi-pass membrane protein</topology>
    </subcellularLocation>
</comment>
<evidence type="ECO:0000256" key="3">
    <source>
        <dbReference type="ARBA" id="ARBA00022692"/>
    </source>
</evidence>
<dbReference type="EC" id="2.3.1.225" evidence="8"/>
<dbReference type="SUPFAM" id="SSF48403">
    <property type="entry name" value="Ankyrin repeat"/>
    <property type="match status" value="1"/>
</dbReference>
<dbReference type="KEGG" id="pmal:PMUG01_12042200"/>
<dbReference type="InterPro" id="IPR036770">
    <property type="entry name" value="Ankyrin_rpt-contain_sf"/>
</dbReference>
<comment type="similarity">
    <text evidence="7">Belongs to the DHHC palmitoyltransferase family. PFA5 subfamily.</text>
</comment>
<evidence type="ECO:0000313" key="12">
    <source>
        <dbReference type="Proteomes" id="UP000219813"/>
    </source>
</evidence>
<dbReference type="OMA" id="FWVGFRY"/>
<organism evidence="11 12">
    <name type="scientific">Plasmodium malariae</name>
    <dbReference type="NCBI Taxonomy" id="5858"/>
    <lineage>
        <taxon>Eukaryota</taxon>
        <taxon>Sar</taxon>
        <taxon>Alveolata</taxon>
        <taxon>Apicomplexa</taxon>
        <taxon>Aconoidasida</taxon>
        <taxon>Haemosporida</taxon>
        <taxon>Plasmodiidae</taxon>
        <taxon>Plasmodium</taxon>
        <taxon>Plasmodium (Plasmodium)</taxon>
    </lineage>
</organism>
<dbReference type="GO" id="GO:0016020">
    <property type="term" value="C:membrane"/>
    <property type="evidence" value="ECO:0007669"/>
    <property type="project" value="UniProtKB-SubCell"/>
</dbReference>
<dbReference type="Gene3D" id="1.25.40.20">
    <property type="entry name" value="Ankyrin repeat-containing domain"/>
    <property type="match status" value="1"/>
</dbReference>